<keyword evidence="3" id="KW-1185">Reference proteome</keyword>
<protein>
    <submittedName>
        <fullName evidence="2">Uncharacterized protein</fullName>
    </submittedName>
</protein>
<feature type="region of interest" description="Disordered" evidence="1">
    <location>
        <begin position="94"/>
        <end position="120"/>
    </location>
</feature>
<organism evidence="2 3">
    <name type="scientific">Helicoverpa armigera</name>
    <name type="common">Cotton bollworm</name>
    <name type="synonym">Heliothis armigera</name>
    <dbReference type="NCBI Taxonomy" id="29058"/>
    <lineage>
        <taxon>Eukaryota</taxon>
        <taxon>Metazoa</taxon>
        <taxon>Ecdysozoa</taxon>
        <taxon>Arthropoda</taxon>
        <taxon>Hexapoda</taxon>
        <taxon>Insecta</taxon>
        <taxon>Pterygota</taxon>
        <taxon>Neoptera</taxon>
        <taxon>Endopterygota</taxon>
        <taxon>Lepidoptera</taxon>
        <taxon>Glossata</taxon>
        <taxon>Ditrysia</taxon>
        <taxon>Noctuoidea</taxon>
        <taxon>Noctuidae</taxon>
        <taxon>Heliothinae</taxon>
        <taxon>Helicoverpa</taxon>
    </lineage>
</organism>
<gene>
    <name evidence="2" type="primary">HaOG205197</name>
    <name evidence="2" type="ORF">B5X24_HaOG205197</name>
</gene>
<feature type="compositionally biased region" description="Pro residues" evidence="1">
    <location>
        <begin position="99"/>
        <end position="109"/>
    </location>
</feature>
<dbReference type="AlphaFoldDB" id="A0A2W1BM99"/>
<accession>A0A2W1BM99</accession>
<evidence type="ECO:0000256" key="1">
    <source>
        <dbReference type="SAM" id="MobiDB-lite"/>
    </source>
</evidence>
<sequence>MPLEDALQLLSRNFQEVQRGGPSGREAVYALLGQLADGRTLTVMQYDKVIEYLQERREQQVKIELGEPLTSAPTNKTQVDLQQRILSILNDKKVITPTEPSPPAAPATPAPTQNKLLNDPTVRKALDSILQKFT</sequence>
<name>A0A2W1BM99_HELAM</name>
<reference evidence="2 3" key="1">
    <citation type="journal article" date="2017" name="BMC Biol.">
        <title>Genomic innovations, transcriptional plasticity and gene loss underlying the evolution and divergence of two highly polyphagous and invasive Helicoverpa pest species.</title>
        <authorList>
            <person name="Pearce S.L."/>
            <person name="Clarke D.F."/>
            <person name="East P.D."/>
            <person name="Elfekih S."/>
            <person name="Gordon K.H."/>
            <person name="Jermiin L.S."/>
            <person name="McGaughran A."/>
            <person name="Oakeshott J.G."/>
            <person name="Papanikolaou A."/>
            <person name="Perera O.P."/>
            <person name="Rane R.V."/>
            <person name="Richards S."/>
            <person name="Tay W.T."/>
            <person name="Walsh T.K."/>
            <person name="Anderson A."/>
            <person name="Anderson C.J."/>
            <person name="Asgari S."/>
            <person name="Board P.G."/>
            <person name="Bretschneider A."/>
            <person name="Campbell P.M."/>
            <person name="Chertemps T."/>
            <person name="Christeller J.T."/>
            <person name="Coppin C.W."/>
            <person name="Downes S.J."/>
            <person name="Duan G."/>
            <person name="Farnsworth C.A."/>
            <person name="Good R.T."/>
            <person name="Han L.B."/>
            <person name="Han Y.C."/>
            <person name="Hatje K."/>
            <person name="Horne I."/>
            <person name="Huang Y.P."/>
            <person name="Hughes D.S."/>
            <person name="Jacquin-Joly E."/>
            <person name="James W."/>
            <person name="Jhangiani S."/>
            <person name="Kollmar M."/>
            <person name="Kuwar S.S."/>
            <person name="Li S."/>
            <person name="Liu N.Y."/>
            <person name="Maibeche M.T."/>
            <person name="Miller J.R."/>
            <person name="Montagne N."/>
            <person name="Perry T."/>
            <person name="Qu J."/>
            <person name="Song S.V."/>
            <person name="Sutton G.G."/>
            <person name="Vogel H."/>
            <person name="Walenz B.P."/>
            <person name="Xu W."/>
            <person name="Zhang H.J."/>
            <person name="Zou Z."/>
            <person name="Batterham P."/>
            <person name="Edwards O.R."/>
            <person name="Feyereisen R."/>
            <person name="Gibbs R.A."/>
            <person name="Heckel D.G."/>
            <person name="McGrath A."/>
            <person name="Robin C."/>
            <person name="Scherer S.E."/>
            <person name="Worley K.C."/>
            <person name="Wu Y.D."/>
        </authorList>
    </citation>
    <scope>NUCLEOTIDE SEQUENCE [LARGE SCALE GENOMIC DNA]</scope>
    <source>
        <strain evidence="2">Harm_GR_Male_#8</strain>
        <tissue evidence="2">Whole organism</tissue>
    </source>
</reference>
<dbReference type="OrthoDB" id="10044938at2759"/>
<dbReference type="EMBL" id="KZ149971">
    <property type="protein sequence ID" value="PZC76058.1"/>
    <property type="molecule type" value="Genomic_DNA"/>
</dbReference>
<proteinExistence type="predicted"/>
<dbReference type="Proteomes" id="UP000249218">
    <property type="component" value="Unassembled WGS sequence"/>
</dbReference>
<evidence type="ECO:0000313" key="2">
    <source>
        <dbReference type="EMBL" id="PZC76058.1"/>
    </source>
</evidence>
<evidence type="ECO:0000313" key="3">
    <source>
        <dbReference type="Proteomes" id="UP000249218"/>
    </source>
</evidence>